<organism evidence="1 2">
    <name type="scientific">Dehalococcoides mccartyi</name>
    <dbReference type="NCBI Taxonomy" id="61435"/>
    <lineage>
        <taxon>Bacteria</taxon>
        <taxon>Bacillati</taxon>
        <taxon>Chloroflexota</taxon>
        <taxon>Dehalococcoidia</taxon>
        <taxon>Dehalococcoidales</taxon>
        <taxon>Dehalococcoidaceae</taxon>
        <taxon>Dehalococcoides</taxon>
    </lineage>
</organism>
<dbReference type="AlphaFoldDB" id="A0A0V8M3S5"/>
<comment type="caution">
    <text evidence="1">The sequence shown here is derived from an EMBL/GenBank/DDBJ whole genome shotgun (WGS) entry which is preliminary data.</text>
</comment>
<dbReference type="EMBL" id="JGYD01000011">
    <property type="protein sequence ID" value="KSV18418.1"/>
    <property type="molecule type" value="Genomic_DNA"/>
</dbReference>
<reference evidence="1 2" key="1">
    <citation type="journal article" date="2015" name="Sci. Rep.">
        <title>A comparative genomics and reductive dehalogenase gene transcription study of two chloroethene-respiring bacteria, Dehalococcoides mccartyi strains MB and 11a.</title>
        <authorList>
            <person name="Low A."/>
            <person name="Shen Z."/>
            <person name="Cheng D."/>
            <person name="Rogers M.J."/>
            <person name="Lee P.K."/>
            <person name="He J."/>
        </authorList>
    </citation>
    <scope>NUCLEOTIDE SEQUENCE [LARGE SCALE GENOMIC DNA]</scope>
    <source>
        <strain evidence="1 2">MB</strain>
    </source>
</reference>
<sequence>MWNRYFALLVMAALLRTEFELSHQTHTREEPQISYLRLESPDALRQKQWTEKAIKNYTAAQDKKWRRWREAMFEAKIP</sequence>
<name>A0A0V8M3S5_9CHLR</name>
<dbReference type="Proteomes" id="UP000053577">
    <property type="component" value="Unassembled WGS sequence"/>
</dbReference>
<evidence type="ECO:0000313" key="1">
    <source>
        <dbReference type="EMBL" id="KSV18418.1"/>
    </source>
</evidence>
<proteinExistence type="predicted"/>
<protein>
    <submittedName>
        <fullName evidence="1">Uncharacterized protein</fullName>
    </submittedName>
</protein>
<evidence type="ECO:0000313" key="2">
    <source>
        <dbReference type="Proteomes" id="UP000053577"/>
    </source>
</evidence>
<accession>A0A0V8M3S5</accession>
<gene>
    <name evidence="1" type="ORF">DA01_03160</name>
</gene>
<dbReference type="PATRIC" id="fig|61435.5.peg.634"/>